<dbReference type="GO" id="GO:0016814">
    <property type="term" value="F:hydrolase activity, acting on carbon-nitrogen (but not peptide) bonds, in cyclic amidines"/>
    <property type="evidence" value="ECO:0007669"/>
    <property type="project" value="UniProtKB-ARBA"/>
</dbReference>
<dbReference type="Gene3D" id="2.30.40.10">
    <property type="entry name" value="Urease, subunit C, domain 1"/>
    <property type="match status" value="1"/>
</dbReference>
<dbReference type="InterPro" id="IPR032466">
    <property type="entry name" value="Metal_Hydrolase"/>
</dbReference>
<keyword evidence="2" id="KW-0479">Metal-binding</keyword>
<evidence type="ECO:0000256" key="1">
    <source>
        <dbReference type="ARBA" id="ARBA00006745"/>
    </source>
</evidence>
<name>A0A4Z0WAY1_9GAMM</name>
<sequence length="448" mass="49282">MSANAQVDTLIHAGWIVTVNAERQILTEHSLGITDDRISHLLPTATARQQLSADQILELPEHVLMPGLINMHGHAAMSLFRGMGDDLPLITWLQDHIWPAEGRFVSPEFVRDGTELAIAEMLRCGTTYYADNYFFPEDTIDIIRQSGIRSQICFPILDFPTNWGDGPDTFLHKGLALAAQLKGDRQIMVSLGPHAPYTVSDEPFRKIIAASEQHDLLIQMHVHETATEVSDSERDRGQRPLVRLRDLGLLSPRMQCVHMAVLNDDDIRIVADSGATVVHCPESNLKLASGFCRVHDLQQAGVNLTLGTDGAASNNDLDMFGELRTAAQLAKAVSGNAEALPAHAALEMATINAAHALRLADRLGSLEIGKQADLIAVDFSGLESQPLYDPVSHLVYATSRDQVQHVWVAGRQLVRNRALTTLDTDAIRARARHWQQRIIDGQQEAAGQ</sequence>
<comment type="caution">
    <text evidence="6">The sequence shown here is derived from an EMBL/GenBank/DDBJ whole genome shotgun (WGS) entry which is preliminary data.</text>
</comment>
<dbReference type="PANTHER" id="PTHR43794:SF11">
    <property type="entry name" value="AMIDOHYDROLASE-RELATED DOMAIN-CONTAINING PROTEIN"/>
    <property type="match status" value="1"/>
</dbReference>
<dbReference type="InterPro" id="IPR006680">
    <property type="entry name" value="Amidohydro-rel"/>
</dbReference>
<feature type="domain" description="Amidohydrolase-related" evidence="5">
    <location>
        <begin position="63"/>
        <end position="412"/>
    </location>
</feature>
<dbReference type="InterPro" id="IPR050287">
    <property type="entry name" value="MTA/SAH_deaminase"/>
</dbReference>
<dbReference type="SUPFAM" id="SSF51338">
    <property type="entry name" value="Composite domain of metallo-dependent hydrolases"/>
    <property type="match status" value="1"/>
</dbReference>
<dbReference type="Proteomes" id="UP000297475">
    <property type="component" value="Unassembled WGS sequence"/>
</dbReference>
<dbReference type="GO" id="GO:0046872">
    <property type="term" value="F:metal ion binding"/>
    <property type="evidence" value="ECO:0007669"/>
    <property type="project" value="UniProtKB-KW"/>
</dbReference>
<gene>
    <name evidence="6" type="ORF">E4656_05220</name>
</gene>
<dbReference type="OrthoDB" id="3189065at2"/>
<dbReference type="PANTHER" id="PTHR43794">
    <property type="entry name" value="AMINOHYDROLASE SSNA-RELATED"/>
    <property type="match status" value="1"/>
</dbReference>
<protein>
    <submittedName>
        <fullName evidence="6">TRZ/ATZ family hydrolase</fullName>
    </submittedName>
</protein>
<dbReference type="GO" id="GO:0019239">
    <property type="term" value="F:deaminase activity"/>
    <property type="evidence" value="ECO:0007669"/>
    <property type="project" value="UniProtKB-ARBA"/>
</dbReference>
<dbReference type="CDD" id="cd01298">
    <property type="entry name" value="ATZ_TRZ_like"/>
    <property type="match status" value="1"/>
</dbReference>
<dbReference type="RefSeq" id="WP_135481773.1">
    <property type="nucleotide sequence ID" value="NZ_SRMF01000001.1"/>
</dbReference>
<dbReference type="EMBL" id="SRMF01000001">
    <property type="protein sequence ID" value="TGG95809.1"/>
    <property type="molecule type" value="Genomic_DNA"/>
</dbReference>
<dbReference type="InterPro" id="IPR011059">
    <property type="entry name" value="Metal-dep_hydrolase_composite"/>
</dbReference>
<evidence type="ECO:0000256" key="4">
    <source>
        <dbReference type="ARBA" id="ARBA00022833"/>
    </source>
</evidence>
<accession>A0A4Z0WAY1</accession>
<keyword evidence="7" id="KW-1185">Reference proteome</keyword>
<dbReference type="NCBIfam" id="NF006549">
    <property type="entry name" value="PRK09045.1"/>
    <property type="match status" value="1"/>
</dbReference>
<dbReference type="FunFam" id="3.20.20.140:FF:000014">
    <property type="entry name" value="5-methylthioadenosine/S-adenosylhomocysteine deaminase"/>
    <property type="match status" value="1"/>
</dbReference>
<evidence type="ECO:0000313" key="6">
    <source>
        <dbReference type="EMBL" id="TGG95809.1"/>
    </source>
</evidence>
<evidence type="ECO:0000256" key="3">
    <source>
        <dbReference type="ARBA" id="ARBA00022801"/>
    </source>
</evidence>
<comment type="similarity">
    <text evidence="1">Belongs to the metallo-dependent hydrolases superfamily. ATZ/TRZ family.</text>
</comment>
<proteinExistence type="inferred from homology"/>
<evidence type="ECO:0000259" key="5">
    <source>
        <dbReference type="Pfam" id="PF01979"/>
    </source>
</evidence>
<keyword evidence="3 6" id="KW-0378">Hydrolase</keyword>
<dbReference type="AlphaFoldDB" id="A0A4Z0WAY1"/>
<organism evidence="6 7">
    <name type="scientific">Natronospirillum operosum</name>
    <dbReference type="NCBI Taxonomy" id="2759953"/>
    <lineage>
        <taxon>Bacteria</taxon>
        <taxon>Pseudomonadati</taxon>
        <taxon>Pseudomonadota</taxon>
        <taxon>Gammaproteobacteria</taxon>
        <taxon>Oceanospirillales</taxon>
        <taxon>Natronospirillaceae</taxon>
        <taxon>Natronospirillum</taxon>
    </lineage>
</organism>
<reference evidence="6 7" key="1">
    <citation type="submission" date="2019-04" db="EMBL/GenBank/DDBJ databases">
        <title>Natronospirillum operosus gen. nov., sp. nov., a haloalkaliphilic satellite isolated from decaying biomass of laboratory culture of cyanobacterium Geitlerinema sp. and proposal of Natronospirillaceae fam. nov. and Saccharospirillaceae fam. nov.</title>
        <authorList>
            <person name="Kevbrin V."/>
            <person name="Boltyanskaya Y."/>
            <person name="Koziaeva V."/>
            <person name="Grouzdev D.S."/>
            <person name="Park M."/>
            <person name="Cho J."/>
        </authorList>
    </citation>
    <scope>NUCLEOTIDE SEQUENCE [LARGE SCALE GENOMIC DNA]</scope>
    <source>
        <strain evidence="6 7">G-116</strain>
    </source>
</reference>
<evidence type="ECO:0000313" key="7">
    <source>
        <dbReference type="Proteomes" id="UP000297475"/>
    </source>
</evidence>
<keyword evidence="4" id="KW-0862">Zinc</keyword>
<dbReference type="SUPFAM" id="SSF51556">
    <property type="entry name" value="Metallo-dependent hydrolases"/>
    <property type="match status" value="1"/>
</dbReference>
<evidence type="ECO:0000256" key="2">
    <source>
        <dbReference type="ARBA" id="ARBA00022723"/>
    </source>
</evidence>
<dbReference type="Pfam" id="PF01979">
    <property type="entry name" value="Amidohydro_1"/>
    <property type="match status" value="1"/>
</dbReference>
<dbReference type="Gene3D" id="3.20.20.140">
    <property type="entry name" value="Metal-dependent hydrolases"/>
    <property type="match status" value="1"/>
</dbReference>